<gene>
    <name evidence="1" type="ORF">Poly59_07670</name>
</gene>
<organism evidence="1 2">
    <name type="scientific">Rubripirellula reticaptiva</name>
    <dbReference type="NCBI Taxonomy" id="2528013"/>
    <lineage>
        <taxon>Bacteria</taxon>
        <taxon>Pseudomonadati</taxon>
        <taxon>Planctomycetota</taxon>
        <taxon>Planctomycetia</taxon>
        <taxon>Pirellulales</taxon>
        <taxon>Pirellulaceae</taxon>
        <taxon>Rubripirellula</taxon>
    </lineage>
</organism>
<dbReference type="EMBL" id="SJPX01000001">
    <property type="protein sequence ID" value="TWU57858.1"/>
    <property type="molecule type" value="Genomic_DNA"/>
</dbReference>
<protein>
    <submittedName>
        <fullName evidence="1">Uncharacterized protein</fullName>
    </submittedName>
</protein>
<sequence length="80" mass="8831">MTVAKVCRFCLQERTKAPRAFAISPTAGHSATLYASAETNLSYAPVQGWFLRKRPGGIPFARRNATLMYSTESKPVRLAI</sequence>
<evidence type="ECO:0000313" key="1">
    <source>
        <dbReference type="EMBL" id="TWU57858.1"/>
    </source>
</evidence>
<name>A0A5C6F8Z0_9BACT</name>
<keyword evidence="2" id="KW-1185">Reference proteome</keyword>
<dbReference type="Proteomes" id="UP000317977">
    <property type="component" value="Unassembled WGS sequence"/>
</dbReference>
<reference evidence="1 2" key="1">
    <citation type="submission" date="2019-02" db="EMBL/GenBank/DDBJ databases">
        <title>Deep-cultivation of Planctomycetes and their phenomic and genomic characterization uncovers novel biology.</title>
        <authorList>
            <person name="Wiegand S."/>
            <person name="Jogler M."/>
            <person name="Boedeker C."/>
            <person name="Pinto D."/>
            <person name="Vollmers J."/>
            <person name="Rivas-Marin E."/>
            <person name="Kohn T."/>
            <person name="Peeters S.H."/>
            <person name="Heuer A."/>
            <person name="Rast P."/>
            <person name="Oberbeckmann S."/>
            <person name="Bunk B."/>
            <person name="Jeske O."/>
            <person name="Meyerdierks A."/>
            <person name="Storesund J.E."/>
            <person name="Kallscheuer N."/>
            <person name="Luecker S."/>
            <person name="Lage O.M."/>
            <person name="Pohl T."/>
            <person name="Merkel B.J."/>
            <person name="Hornburger P."/>
            <person name="Mueller R.-W."/>
            <person name="Bruemmer F."/>
            <person name="Labrenz M."/>
            <person name="Spormann A.M."/>
            <person name="Op Den Camp H."/>
            <person name="Overmann J."/>
            <person name="Amann R."/>
            <person name="Jetten M.S.M."/>
            <person name="Mascher T."/>
            <person name="Medema M.H."/>
            <person name="Devos D.P."/>
            <person name="Kaster A.-K."/>
            <person name="Ovreas L."/>
            <person name="Rohde M."/>
            <person name="Galperin M.Y."/>
            <person name="Jogler C."/>
        </authorList>
    </citation>
    <scope>NUCLEOTIDE SEQUENCE [LARGE SCALE GENOMIC DNA]</scope>
    <source>
        <strain evidence="1 2">Poly59</strain>
    </source>
</reference>
<accession>A0A5C6F8Z0</accession>
<evidence type="ECO:0000313" key="2">
    <source>
        <dbReference type="Proteomes" id="UP000317977"/>
    </source>
</evidence>
<comment type="caution">
    <text evidence="1">The sequence shown here is derived from an EMBL/GenBank/DDBJ whole genome shotgun (WGS) entry which is preliminary data.</text>
</comment>
<proteinExistence type="predicted"/>
<dbReference type="AlphaFoldDB" id="A0A5C6F8Z0"/>